<feature type="signal peptide" evidence="8">
    <location>
        <begin position="1"/>
        <end position="29"/>
    </location>
</feature>
<comment type="similarity">
    <text evidence="2">Belongs to the serine-aspartate repeat-containing protein (SDr) family.</text>
</comment>
<organism evidence="12 13">
    <name type="scientific">Bhargavaea cecembensis DSE10</name>
    <dbReference type="NCBI Taxonomy" id="1235279"/>
    <lineage>
        <taxon>Bacteria</taxon>
        <taxon>Bacillati</taxon>
        <taxon>Bacillota</taxon>
        <taxon>Bacilli</taxon>
        <taxon>Bacillales</taxon>
        <taxon>Caryophanaceae</taxon>
        <taxon>Bhargavaea</taxon>
    </lineage>
</organism>
<protein>
    <submittedName>
        <fullName evidence="12">Fimbrial subunit type 1</fullName>
    </submittedName>
</protein>
<evidence type="ECO:0000256" key="8">
    <source>
        <dbReference type="SAM" id="SignalP"/>
    </source>
</evidence>
<comment type="caution">
    <text evidence="12">The sequence shown here is derived from an EMBL/GenBank/DDBJ whole genome shotgun (WGS) entry which is preliminary data.</text>
</comment>
<dbReference type="Proteomes" id="UP000011919">
    <property type="component" value="Unassembled WGS sequence"/>
</dbReference>
<feature type="domain" description="SpaA-like prealbumin fold" evidence="11">
    <location>
        <begin position="166"/>
        <end position="249"/>
    </location>
</feature>
<dbReference type="PANTHER" id="PTHR36108:SF13">
    <property type="entry name" value="COLOSSIN-B-RELATED"/>
    <property type="match status" value="1"/>
</dbReference>
<evidence type="ECO:0000256" key="4">
    <source>
        <dbReference type="ARBA" id="ARBA00022525"/>
    </source>
</evidence>
<dbReference type="InterPro" id="IPR026466">
    <property type="entry name" value="Fim_isopep_form_D2_dom"/>
</dbReference>
<feature type="domain" description="SpaA-like prealbumin fold" evidence="11">
    <location>
        <begin position="421"/>
        <end position="533"/>
    </location>
</feature>
<dbReference type="PATRIC" id="fig|1235279.3.peg.1403"/>
<reference evidence="12 13" key="1">
    <citation type="journal article" date="2013" name="Genome Announc.">
        <title>Draft Genome Sequence of Bhargavaea cecembensis Strain DSE10T, Isolated from a Deep-Sea Sediment Sample Collected at a Depth of 5,904 m from the Chagos-Laccadive Ridge System in the Indian Ocean.</title>
        <authorList>
            <person name="Shivaji S."/>
            <person name="Ara S."/>
            <person name="Begum Z."/>
            <person name="Ruth M."/>
            <person name="Singh A."/>
            <person name="Kumar Pinnaka A."/>
        </authorList>
    </citation>
    <scope>NUCLEOTIDE SEQUENCE [LARGE SCALE GENOMIC DNA]</scope>
    <source>
        <strain evidence="12 13">DSE10</strain>
    </source>
</reference>
<keyword evidence="7" id="KW-0812">Transmembrane</keyword>
<evidence type="ECO:0000256" key="1">
    <source>
        <dbReference type="ARBA" id="ARBA00004168"/>
    </source>
</evidence>
<evidence type="ECO:0000256" key="7">
    <source>
        <dbReference type="SAM" id="Phobius"/>
    </source>
</evidence>
<dbReference type="SUPFAM" id="SSF117074">
    <property type="entry name" value="Hypothetical protein PA1324"/>
    <property type="match status" value="1"/>
</dbReference>
<proteinExistence type="inferred from homology"/>
<comment type="subcellular location">
    <subcellularLocation>
        <location evidence="1">Secreted</location>
        <location evidence="1">Cell wall</location>
        <topology evidence="1">Peptidoglycan-anchor</topology>
    </subcellularLocation>
</comment>
<dbReference type="InterPro" id="IPR032364">
    <property type="entry name" value="GramPos_pilinD1_N"/>
</dbReference>
<accession>M7NXV6</accession>
<keyword evidence="7" id="KW-0472">Membrane</keyword>
<keyword evidence="6" id="KW-0572">Peptidoglycan-anchor</keyword>
<dbReference type="OrthoDB" id="2056845at2"/>
<evidence type="ECO:0000256" key="3">
    <source>
        <dbReference type="ARBA" id="ARBA00022512"/>
    </source>
</evidence>
<dbReference type="NCBIfam" id="TIGR01167">
    <property type="entry name" value="LPXTG_anchor"/>
    <property type="match status" value="1"/>
</dbReference>
<gene>
    <name evidence="12" type="ORF">C772_01400</name>
</gene>
<dbReference type="AlphaFoldDB" id="M7NXV6"/>
<name>M7NXV6_9BACL</name>
<dbReference type="RefSeq" id="WP_008298554.1">
    <property type="nucleotide sequence ID" value="NZ_AOFT01000006.1"/>
</dbReference>
<feature type="domain" description="Gram-positive pilin subunit D1 N-terminal" evidence="10">
    <location>
        <begin position="92"/>
        <end position="161"/>
    </location>
</feature>
<dbReference type="InterPro" id="IPR019931">
    <property type="entry name" value="LPXTG_anchor"/>
</dbReference>
<keyword evidence="3" id="KW-0134">Cell wall</keyword>
<feature type="domain" description="Gram-positive cocci surface proteins LPxTG" evidence="9">
    <location>
        <begin position="539"/>
        <end position="572"/>
    </location>
</feature>
<keyword evidence="13" id="KW-1185">Reference proteome</keyword>
<dbReference type="EMBL" id="AOFT01000006">
    <property type="protein sequence ID" value="EMR06505.1"/>
    <property type="molecule type" value="Genomic_DNA"/>
</dbReference>
<dbReference type="Gene3D" id="2.60.40.740">
    <property type="match status" value="1"/>
</dbReference>
<evidence type="ECO:0000256" key="6">
    <source>
        <dbReference type="ARBA" id="ARBA00023088"/>
    </source>
</evidence>
<dbReference type="Pfam" id="PF16555">
    <property type="entry name" value="GramPos_pilinD1"/>
    <property type="match status" value="1"/>
</dbReference>
<feature type="chain" id="PRO_5004082622" evidence="8">
    <location>
        <begin position="30"/>
        <end position="576"/>
    </location>
</feature>
<dbReference type="SUPFAM" id="SSF49478">
    <property type="entry name" value="Cna protein B-type domain"/>
    <property type="match status" value="1"/>
</dbReference>
<evidence type="ECO:0000256" key="2">
    <source>
        <dbReference type="ARBA" id="ARBA00007257"/>
    </source>
</evidence>
<keyword evidence="5 8" id="KW-0732">Signal</keyword>
<sequence length="576" mass="63499">MAVSKKKKLNLVFVFALLAALFFPQMALAVTPIGDPSNPTLTIQKFEQEPDTGAGLEGTGMPVEIIGKKVQGVTYEITQTHSFNPEDNEWSEFNGDTIEGTTGADGIVVFSNLELGRYEIVEVSGPDHILLNKEPFYVDIPMTNKEGTTLNYDVHVYPKNETIRSNVELNKVGEDENPLDGVSFKLYKFGGTPATDLEGNEIPTLVTKDGGKINVSGLAAGKYYFQETGVPAKYALNNTEIEFEIKKTSETRDGITVEWTPEPGFVNDGVVTNYYSPEIKKDANGQQHLRINRDTEFDYNLTIKIPGDIGKYKKFVVTDNLDPRLAYTGTWDVSEGASKEDFKFTQDGQLLTWAVEDFEGLSGNEEIIITFKAKILPDAVIDKEKEEGIENTAKLNFDNDNGWIKEVDSGEPPIVTPNDGGMQVIKMDATDNTKLLPGAEFQLTDKEGNVIDVSDTSVRYNGNPIGQLKNLVTDEDGQFKITGLTPGTYYLEETKAPTYKNDKEETKSYRLLAQPVKVTILHGEPTKVEVKNSKSDWLLPTTGGIGTVLFTSGGLSLMLAAMVLYARRRKSESNAA</sequence>
<evidence type="ECO:0000259" key="11">
    <source>
        <dbReference type="Pfam" id="PF17802"/>
    </source>
</evidence>
<keyword evidence="7" id="KW-1133">Transmembrane helix</keyword>
<dbReference type="Gene3D" id="2.60.40.10">
    <property type="entry name" value="Immunoglobulins"/>
    <property type="match status" value="3"/>
</dbReference>
<dbReference type="STRING" id="1235279.C772_01400"/>
<dbReference type="eggNOG" id="COG4932">
    <property type="taxonomic scope" value="Bacteria"/>
</dbReference>
<dbReference type="NCBIfam" id="TIGR04226">
    <property type="entry name" value="RrgB_K2N_iso_D2"/>
    <property type="match status" value="1"/>
</dbReference>
<evidence type="ECO:0000259" key="10">
    <source>
        <dbReference type="Pfam" id="PF16555"/>
    </source>
</evidence>
<dbReference type="PANTHER" id="PTHR36108">
    <property type="entry name" value="COLOSSIN-B-RELATED"/>
    <property type="match status" value="1"/>
</dbReference>
<dbReference type="InterPro" id="IPR041033">
    <property type="entry name" value="SpaA_PFL_dom_1"/>
</dbReference>
<dbReference type="Pfam" id="PF00746">
    <property type="entry name" value="Gram_pos_anchor"/>
    <property type="match status" value="1"/>
</dbReference>
<evidence type="ECO:0000313" key="12">
    <source>
        <dbReference type="EMBL" id="EMR06505.1"/>
    </source>
</evidence>
<dbReference type="InterPro" id="IPR048052">
    <property type="entry name" value="FM1-like"/>
</dbReference>
<dbReference type="InterPro" id="IPR013783">
    <property type="entry name" value="Ig-like_fold"/>
</dbReference>
<dbReference type="NCBIfam" id="NF033902">
    <property type="entry name" value="iso_D2_wall_anc"/>
    <property type="match status" value="1"/>
</dbReference>
<evidence type="ECO:0000259" key="9">
    <source>
        <dbReference type="Pfam" id="PF00746"/>
    </source>
</evidence>
<evidence type="ECO:0000313" key="13">
    <source>
        <dbReference type="Proteomes" id="UP000011919"/>
    </source>
</evidence>
<keyword evidence="4" id="KW-0964">Secreted</keyword>
<feature type="transmembrane region" description="Helical" evidence="7">
    <location>
        <begin position="537"/>
        <end position="566"/>
    </location>
</feature>
<evidence type="ECO:0000256" key="5">
    <source>
        <dbReference type="ARBA" id="ARBA00022729"/>
    </source>
</evidence>
<dbReference type="Pfam" id="PF17802">
    <property type="entry name" value="SpaA"/>
    <property type="match status" value="2"/>
</dbReference>